<gene>
    <name evidence="1" type="ORF">A3Q56_02757</name>
</gene>
<dbReference type="AlphaFoldDB" id="A0A177B5U4"/>
<dbReference type="InterPro" id="IPR019129">
    <property type="entry name" value="Folate-sensitive_fs_Fra10Ac1"/>
</dbReference>
<name>A0A177B5U4_9BILA</name>
<protein>
    <recommendedName>
        <fullName evidence="3">Protein FRA10AC1</fullName>
    </recommendedName>
</protein>
<evidence type="ECO:0000313" key="1">
    <source>
        <dbReference type="EMBL" id="OAF69490.1"/>
    </source>
</evidence>
<evidence type="ECO:0000313" key="2">
    <source>
        <dbReference type="Proteomes" id="UP000078046"/>
    </source>
</evidence>
<organism evidence="1 2">
    <name type="scientific">Intoshia linei</name>
    <dbReference type="NCBI Taxonomy" id="1819745"/>
    <lineage>
        <taxon>Eukaryota</taxon>
        <taxon>Metazoa</taxon>
        <taxon>Spiralia</taxon>
        <taxon>Lophotrochozoa</taxon>
        <taxon>Mesozoa</taxon>
        <taxon>Orthonectida</taxon>
        <taxon>Rhopaluridae</taxon>
        <taxon>Intoshia</taxon>
    </lineage>
</organism>
<reference evidence="1 2" key="1">
    <citation type="submission" date="2016-04" db="EMBL/GenBank/DDBJ databases">
        <title>The genome of Intoshia linei affirms orthonectids as highly simplified spiralians.</title>
        <authorList>
            <person name="Mikhailov K.V."/>
            <person name="Slusarev G.S."/>
            <person name="Nikitin M.A."/>
            <person name="Logacheva M.D."/>
            <person name="Penin A."/>
            <person name="Aleoshin V."/>
            <person name="Panchin Y.V."/>
        </authorList>
    </citation>
    <scope>NUCLEOTIDE SEQUENCE [LARGE SCALE GENOMIC DNA]</scope>
    <source>
        <strain evidence="1">Intl2013</strain>
        <tissue evidence="1">Whole animal</tissue>
    </source>
</reference>
<dbReference type="InterPro" id="IPR050645">
    <property type="entry name" value="Histidine_acid_phosphatase"/>
</dbReference>
<comment type="caution">
    <text evidence="1">The sequence shown here is derived from an EMBL/GenBank/DDBJ whole genome shotgun (WGS) entry which is preliminary data.</text>
</comment>
<dbReference type="GO" id="GO:0016791">
    <property type="term" value="F:phosphatase activity"/>
    <property type="evidence" value="ECO:0007669"/>
    <property type="project" value="TreeGrafter"/>
</dbReference>
<evidence type="ECO:0008006" key="3">
    <source>
        <dbReference type="Google" id="ProtNLM"/>
    </source>
</evidence>
<proteinExistence type="predicted"/>
<dbReference type="Pfam" id="PF09725">
    <property type="entry name" value="Fra10Ac1"/>
    <property type="match status" value="1"/>
</dbReference>
<keyword evidence="2" id="KW-1185">Reference proteome</keyword>
<dbReference type="Proteomes" id="UP000078046">
    <property type="component" value="Unassembled WGS sequence"/>
</dbReference>
<dbReference type="PANTHER" id="PTHR11567">
    <property type="entry name" value="ACID PHOSPHATASE-RELATED"/>
    <property type="match status" value="1"/>
</dbReference>
<dbReference type="PANTHER" id="PTHR11567:SF25">
    <property type="entry name" value="PROTEIN FRA10AC1"/>
    <property type="match status" value="1"/>
</dbReference>
<accession>A0A177B5U4</accession>
<dbReference type="EMBL" id="LWCA01000272">
    <property type="protein sequence ID" value="OAF69490.1"/>
    <property type="molecule type" value="Genomic_DNA"/>
</dbReference>
<dbReference type="OrthoDB" id="197967at2759"/>
<sequence length="223" mass="26894">MASSSKKMKLMYHFFVYSTIFSENKEKDKQQIHMDAYSRHKDYVNTYLRIRNMNVCENGKGTKEDEEYDLLQKNYQFIKDDKKLKHLSQWEIKLVNKYYNRLYKEYCISNIKHYKSGRIAMRWRTEKEVIIGKGQFICGSTRCDSRKSLTSWEVNFNYVENEENKSALVKLRLCPPCSIKINYRKRKKTGYQQLKFSKKTIDTVIKKPKSFIANIDRQNLQFY</sequence>